<evidence type="ECO:0000313" key="6">
    <source>
        <dbReference type="EMBL" id="CQR25908.1"/>
    </source>
</evidence>
<dbReference type="OrthoDB" id="9784984at2"/>
<evidence type="ECO:0000259" key="5">
    <source>
        <dbReference type="Pfam" id="PF08281"/>
    </source>
</evidence>
<keyword evidence="7" id="KW-1185">Reference proteome</keyword>
<dbReference type="InterPro" id="IPR013325">
    <property type="entry name" value="RNA_pol_sigma_r2"/>
</dbReference>
<gene>
    <name evidence="6" type="ORF">BN1356_02254</name>
</gene>
<keyword evidence="2" id="KW-0805">Transcription regulation</keyword>
<dbReference type="Gene3D" id="1.10.1740.10">
    <property type="match status" value="1"/>
</dbReference>
<evidence type="ECO:0000256" key="1">
    <source>
        <dbReference type="ARBA" id="ARBA00010641"/>
    </source>
</evidence>
<evidence type="ECO:0000256" key="3">
    <source>
        <dbReference type="ARBA" id="ARBA00023082"/>
    </source>
</evidence>
<dbReference type="SUPFAM" id="SSF88659">
    <property type="entry name" value="Sigma3 and sigma4 domains of RNA polymerase sigma factors"/>
    <property type="match status" value="1"/>
</dbReference>
<keyword evidence="4" id="KW-0804">Transcription</keyword>
<evidence type="ECO:0000256" key="4">
    <source>
        <dbReference type="ARBA" id="ARBA00023163"/>
    </source>
</evidence>
<dbReference type="PANTHER" id="PTHR43133:SF60">
    <property type="entry name" value="RNA POLYMERASE SIGMA FACTOR SIGV"/>
    <property type="match status" value="1"/>
</dbReference>
<dbReference type="EMBL" id="CTEN01000005">
    <property type="protein sequence ID" value="CQR25908.1"/>
    <property type="molecule type" value="Genomic_DNA"/>
</dbReference>
<accession>A0A0E4CTM0</accession>
<dbReference type="SUPFAM" id="SSF88946">
    <property type="entry name" value="Sigma2 domain of RNA polymerase sigma factors"/>
    <property type="match status" value="1"/>
</dbReference>
<organism evidence="6 7">
    <name type="scientific">Streptococcus varani</name>
    <dbReference type="NCBI Taxonomy" id="1608583"/>
    <lineage>
        <taxon>Bacteria</taxon>
        <taxon>Bacillati</taxon>
        <taxon>Bacillota</taxon>
        <taxon>Bacilli</taxon>
        <taxon>Lactobacillales</taxon>
        <taxon>Streptococcaceae</taxon>
        <taxon>Streptococcus</taxon>
    </lineage>
</organism>
<name>A0A0E4CTM0_9STRE</name>
<dbReference type="GO" id="GO:0016987">
    <property type="term" value="F:sigma factor activity"/>
    <property type="evidence" value="ECO:0007669"/>
    <property type="project" value="UniProtKB-KW"/>
</dbReference>
<comment type="similarity">
    <text evidence="1">Belongs to the sigma-70 factor family. ECF subfamily.</text>
</comment>
<dbReference type="RefSeq" id="WP_093651429.1">
    <property type="nucleotide sequence ID" value="NZ_CTEN01000005.1"/>
</dbReference>
<dbReference type="STRING" id="1608583.BN1356_02254"/>
<dbReference type="InterPro" id="IPR013249">
    <property type="entry name" value="RNA_pol_sigma70_r4_t2"/>
</dbReference>
<dbReference type="InterPro" id="IPR036388">
    <property type="entry name" value="WH-like_DNA-bd_sf"/>
</dbReference>
<feature type="domain" description="RNA polymerase sigma factor 70 region 4 type 2" evidence="5">
    <location>
        <begin position="99"/>
        <end position="150"/>
    </location>
</feature>
<dbReference type="Pfam" id="PF08281">
    <property type="entry name" value="Sigma70_r4_2"/>
    <property type="match status" value="1"/>
</dbReference>
<dbReference type="CDD" id="cd06171">
    <property type="entry name" value="Sigma70_r4"/>
    <property type="match status" value="1"/>
</dbReference>
<dbReference type="PANTHER" id="PTHR43133">
    <property type="entry name" value="RNA POLYMERASE ECF-TYPE SIGMA FACTO"/>
    <property type="match status" value="1"/>
</dbReference>
<sequence>MRLDQYEKELVAIAEEIDYYLMKSGASKEDSYDVTQDVLVKILESNLVLPLEKIRAWMYRVAVRTYIDTYRREKRYREILQREFFRQELTRYDQDNGSELYDLVLELATSYRLVIDLYYFQGFSVKEISHILGYSQAKVKVTLMRGRNKLKIMIKERGLSHEELI</sequence>
<dbReference type="InterPro" id="IPR039425">
    <property type="entry name" value="RNA_pol_sigma-70-like"/>
</dbReference>
<dbReference type="GO" id="GO:0000428">
    <property type="term" value="C:DNA-directed RNA polymerase complex"/>
    <property type="evidence" value="ECO:0007669"/>
    <property type="project" value="UniProtKB-KW"/>
</dbReference>
<dbReference type="GO" id="GO:0006352">
    <property type="term" value="P:DNA-templated transcription initiation"/>
    <property type="evidence" value="ECO:0007669"/>
    <property type="project" value="InterPro"/>
</dbReference>
<keyword evidence="6" id="KW-0240">DNA-directed RNA polymerase</keyword>
<protein>
    <submittedName>
        <fullName evidence="6">DNA-directed RNA polymerase specialized sigma subunit</fullName>
    </submittedName>
</protein>
<dbReference type="Proteomes" id="UP000198604">
    <property type="component" value="Unassembled WGS sequence"/>
</dbReference>
<proteinExistence type="inferred from homology"/>
<reference evidence="7" key="1">
    <citation type="submission" date="2015-03" db="EMBL/GenBank/DDBJ databases">
        <authorList>
            <person name="Urmite Genomes"/>
        </authorList>
    </citation>
    <scope>NUCLEOTIDE SEQUENCE [LARGE SCALE GENOMIC DNA]</scope>
    <source>
        <strain evidence="7">FF10</strain>
    </source>
</reference>
<evidence type="ECO:0000313" key="7">
    <source>
        <dbReference type="Proteomes" id="UP000198604"/>
    </source>
</evidence>
<evidence type="ECO:0000256" key="2">
    <source>
        <dbReference type="ARBA" id="ARBA00023015"/>
    </source>
</evidence>
<dbReference type="InterPro" id="IPR013324">
    <property type="entry name" value="RNA_pol_sigma_r3/r4-like"/>
</dbReference>
<dbReference type="Gene3D" id="1.10.10.10">
    <property type="entry name" value="Winged helix-like DNA-binding domain superfamily/Winged helix DNA-binding domain"/>
    <property type="match status" value="1"/>
</dbReference>
<keyword evidence="3" id="KW-0731">Sigma factor</keyword>
<dbReference type="NCBIfam" id="TIGR02937">
    <property type="entry name" value="sigma70-ECF"/>
    <property type="match status" value="1"/>
</dbReference>
<dbReference type="AlphaFoldDB" id="A0A0E4CTM0"/>
<dbReference type="GO" id="GO:0003677">
    <property type="term" value="F:DNA binding"/>
    <property type="evidence" value="ECO:0007669"/>
    <property type="project" value="InterPro"/>
</dbReference>
<dbReference type="InterPro" id="IPR014284">
    <property type="entry name" value="RNA_pol_sigma-70_dom"/>
</dbReference>